<keyword evidence="4" id="KW-1185">Reference proteome</keyword>
<keyword evidence="1" id="KW-0393">Immunoglobulin domain</keyword>
<dbReference type="InterPro" id="IPR036116">
    <property type="entry name" value="FN3_sf"/>
</dbReference>
<evidence type="ECO:0000313" key="3">
    <source>
        <dbReference type="Ensembl" id="ENSPLAP00000009783.1"/>
    </source>
</evidence>
<dbReference type="PANTHER" id="PTHR14340:SF11">
    <property type="entry name" value="IG-LIKE DOMAIN-CONTAINING PROTEIN"/>
    <property type="match status" value="1"/>
</dbReference>
<dbReference type="SUPFAM" id="SSF49265">
    <property type="entry name" value="Fibronectin type III"/>
    <property type="match status" value="1"/>
</dbReference>
<dbReference type="Pfam" id="PF07679">
    <property type="entry name" value="I-set"/>
    <property type="match status" value="1"/>
</dbReference>
<feature type="domain" description="Immunoglobulin I-set" evidence="2">
    <location>
        <begin position="72"/>
        <end position="123"/>
    </location>
</feature>
<dbReference type="GeneTree" id="ENSGT01150000286978"/>
<reference evidence="3" key="2">
    <citation type="submission" date="2025-09" db="UniProtKB">
        <authorList>
            <consortium name="Ensembl"/>
        </authorList>
    </citation>
    <scope>IDENTIFICATION</scope>
</reference>
<name>A0A3B3UA32_9TELE</name>
<protein>
    <recommendedName>
        <fullName evidence="2">Immunoglobulin I-set domain-containing protein</fullName>
    </recommendedName>
</protein>
<dbReference type="Ensembl" id="ENSPLAT00000000626.1">
    <property type="protein sequence ID" value="ENSPLAP00000009783.1"/>
    <property type="gene ID" value="ENSPLAG00000012589.1"/>
</dbReference>
<evidence type="ECO:0000313" key="4">
    <source>
        <dbReference type="Proteomes" id="UP000261500"/>
    </source>
</evidence>
<organism evidence="3 4">
    <name type="scientific">Poecilia latipinna</name>
    <name type="common">sailfin molly</name>
    <dbReference type="NCBI Taxonomy" id="48699"/>
    <lineage>
        <taxon>Eukaryota</taxon>
        <taxon>Metazoa</taxon>
        <taxon>Chordata</taxon>
        <taxon>Craniata</taxon>
        <taxon>Vertebrata</taxon>
        <taxon>Euteleostomi</taxon>
        <taxon>Actinopterygii</taxon>
        <taxon>Neopterygii</taxon>
        <taxon>Teleostei</taxon>
        <taxon>Neoteleostei</taxon>
        <taxon>Acanthomorphata</taxon>
        <taxon>Ovalentaria</taxon>
        <taxon>Atherinomorphae</taxon>
        <taxon>Cyprinodontiformes</taxon>
        <taxon>Poeciliidae</taxon>
        <taxon>Poeciliinae</taxon>
        <taxon>Poecilia</taxon>
    </lineage>
</organism>
<dbReference type="InterPro" id="IPR036179">
    <property type="entry name" value="Ig-like_dom_sf"/>
</dbReference>
<reference evidence="3" key="1">
    <citation type="submission" date="2025-08" db="UniProtKB">
        <authorList>
            <consortium name="Ensembl"/>
        </authorList>
    </citation>
    <scope>IDENTIFICATION</scope>
</reference>
<dbReference type="Proteomes" id="UP000261500">
    <property type="component" value="Unplaced"/>
</dbReference>
<dbReference type="PANTHER" id="PTHR14340">
    <property type="entry name" value="MICROFIBRIL-ASSOCIATED GLYCOPROTEIN 3"/>
    <property type="match status" value="1"/>
</dbReference>
<dbReference type="STRING" id="48699.ENSPLAP00000009783"/>
<dbReference type="Gene3D" id="2.60.40.10">
    <property type="entry name" value="Immunoglobulins"/>
    <property type="match status" value="2"/>
</dbReference>
<dbReference type="InterPro" id="IPR003961">
    <property type="entry name" value="FN3_dom"/>
</dbReference>
<evidence type="ECO:0000256" key="1">
    <source>
        <dbReference type="ARBA" id="ARBA00023319"/>
    </source>
</evidence>
<proteinExistence type="predicted"/>
<dbReference type="CDD" id="cd00063">
    <property type="entry name" value="FN3"/>
    <property type="match status" value="1"/>
</dbReference>
<dbReference type="InterPro" id="IPR013098">
    <property type="entry name" value="Ig_I-set"/>
</dbReference>
<dbReference type="SUPFAM" id="SSF48726">
    <property type="entry name" value="Immunoglobulin"/>
    <property type="match status" value="1"/>
</dbReference>
<dbReference type="InterPro" id="IPR013783">
    <property type="entry name" value="Ig-like_fold"/>
</dbReference>
<accession>A0A3B3UA32</accession>
<dbReference type="AlphaFoldDB" id="A0A3B3UA32"/>
<evidence type="ECO:0000259" key="2">
    <source>
        <dbReference type="Pfam" id="PF07679"/>
    </source>
</evidence>
<sequence>SFRADSYTVGLSKSKRMSSCPVSLHAYFSHCMLPKIKQAVTGRAVCLLKRFGVQCTSYHLTRYQNTKDLHSHLIQNSRRLEILNKASLTVLHIRHGVREHSGQYSVTASNSAGKDTTTIMVVVLDKPDPPTGPVRIDEVNSDYVIMSWDPPSYTGGCHSLLTGWSKKCLCAPNVPHPQV</sequence>